<name>A0A8J5QKX4_9ASCO</name>
<proteinExistence type="predicted"/>
<protein>
    <submittedName>
        <fullName evidence="1">Uncharacterized protein</fullName>
    </submittedName>
</protein>
<dbReference type="RefSeq" id="XP_049262573.1">
    <property type="nucleotide sequence ID" value="XM_049408036.1"/>
</dbReference>
<evidence type="ECO:0000313" key="1">
    <source>
        <dbReference type="EMBL" id="KAG7662340.1"/>
    </source>
</evidence>
<dbReference type="EMBL" id="JAGSYN010000180">
    <property type="protein sequence ID" value="KAG7662340.1"/>
    <property type="molecule type" value="Genomic_DNA"/>
</dbReference>
<evidence type="ECO:0000313" key="2">
    <source>
        <dbReference type="Proteomes" id="UP000694255"/>
    </source>
</evidence>
<sequence length="285" mass="33781">MTTPTLSKFLTRLTETKPITRIKLKGPSTSFKPNPAYNKTSVFDNEKINYTGAKDFYSKQTTPRYAQEVLPEKVTDIKGVAEEAFQVLFNSRKSSKYPYASSNPFFKLQFYPPEHPLAKFRKSNVAFTFATYFVSLFNSNQLEKAFTRYSGKYKNLVSFQVKPSPKFSAFGRSRTKSVARRLYMELLKEKYSDRTSQELQGVYHFMVYKVPKTTEHIQEFKRELDLAIQRILNDRSLRAADFRDFHYDRRKLESRDYSPFFRPEKEPIPRVSWTPFLRRTRRDRF</sequence>
<gene>
    <name evidence="1" type="ORF">J8A68_004111</name>
</gene>
<dbReference type="OrthoDB" id="4091087at2759"/>
<accession>A0A8J5QKX4</accession>
<dbReference type="AlphaFoldDB" id="A0A8J5QKX4"/>
<keyword evidence="2" id="KW-1185">Reference proteome</keyword>
<organism evidence="1 2">
    <name type="scientific">[Candida] subhashii</name>
    <dbReference type="NCBI Taxonomy" id="561895"/>
    <lineage>
        <taxon>Eukaryota</taxon>
        <taxon>Fungi</taxon>
        <taxon>Dikarya</taxon>
        <taxon>Ascomycota</taxon>
        <taxon>Saccharomycotina</taxon>
        <taxon>Pichiomycetes</taxon>
        <taxon>Debaryomycetaceae</taxon>
        <taxon>Spathaspora</taxon>
    </lineage>
</organism>
<reference evidence="1 2" key="1">
    <citation type="journal article" date="2021" name="DNA Res.">
        <title>Genome analysis of Candida subhashii reveals its hybrid nature and dual mitochondrial genome conformations.</title>
        <authorList>
            <person name="Mixao V."/>
            <person name="Hegedusova E."/>
            <person name="Saus E."/>
            <person name="Pryszcz L.P."/>
            <person name="Cillingova A."/>
            <person name="Nosek J."/>
            <person name="Gabaldon T."/>
        </authorList>
    </citation>
    <scope>NUCLEOTIDE SEQUENCE [LARGE SCALE GENOMIC DNA]</scope>
    <source>
        <strain evidence="1 2">CBS 10753</strain>
    </source>
</reference>
<dbReference type="GeneID" id="73470911"/>
<comment type="caution">
    <text evidence="1">The sequence shown here is derived from an EMBL/GenBank/DDBJ whole genome shotgun (WGS) entry which is preliminary data.</text>
</comment>
<dbReference type="Proteomes" id="UP000694255">
    <property type="component" value="Unassembled WGS sequence"/>
</dbReference>